<keyword evidence="3" id="KW-0378">Hydrolase</keyword>
<dbReference type="InterPro" id="IPR050728">
    <property type="entry name" value="Zinc_Metalloprotease_M4"/>
</dbReference>
<organism evidence="8 9">
    <name type="scientific">Candidatus Protochlamydia amoebophila</name>
    <dbReference type="NCBI Taxonomy" id="362787"/>
    <lineage>
        <taxon>Bacteria</taxon>
        <taxon>Pseudomonadati</taxon>
        <taxon>Chlamydiota</taxon>
        <taxon>Chlamydiia</taxon>
        <taxon>Parachlamydiales</taxon>
        <taxon>Parachlamydiaceae</taxon>
        <taxon>Candidatus Protochlamydia</taxon>
    </lineage>
</organism>
<dbReference type="InterPro" id="IPR001570">
    <property type="entry name" value="Peptidase_M4_C_domain"/>
</dbReference>
<evidence type="ECO:0000259" key="6">
    <source>
        <dbReference type="Pfam" id="PF01447"/>
    </source>
</evidence>
<evidence type="ECO:0000256" key="2">
    <source>
        <dbReference type="ARBA" id="ARBA00022723"/>
    </source>
</evidence>
<dbReference type="SUPFAM" id="SSF55486">
    <property type="entry name" value="Metalloproteases ('zincins'), catalytic domain"/>
    <property type="match status" value="1"/>
</dbReference>
<dbReference type="PATRIC" id="fig|362787.3.peg.1495"/>
<evidence type="ECO:0000256" key="1">
    <source>
        <dbReference type="ARBA" id="ARBA00022670"/>
    </source>
</evidence>
<dbReference type="Pfam" id="PF01447">
    <property type="entry name" value="Peptidase_M4"/>
    <property type="match status" value="1"/>
</dbReference>
<dbReference type="GO" id="GO:0004222">
    <property type="term" value="F:metalloendopeptidase activity"/>
    <property type="evidence" value="ECO:0007669"/>
    <property type="project" value="InterPro"/>
</dbReference>
<evidence type="ECO:0000313" key="9">
    <source>
        <dbReference type="Proteomes" id="UP000031465"/>
    </source>
</evidence>
<dbReference type="GO" id="GO:0046872">
    <property type="term" value="F:metal ion binding"/>
    <property type="evidence" value="ECO:0007669"/>
    <property type="project" value="UniProtKB-KW"/>
</dbReference>
<dbReference type="PANTHER" id="PTHR33794:SF1">
    <property type="entry name" value="BACILLOLYSIN"/>
    <property type="match status" value="1"/>
</dbReference>
<dbReference type="Gene3D" id="1.10.390.10">
    <property type="entry name" value="Neutral Protease Domain 2"/>
    <property type="match status" value="1"/>
</dbReference>
<feature type="domain" description="Peptidase M4 C-terminal" evidence="7">
    <location>
        <begin position="138"/>
        <end position="273"/>
    </location>
</feature>
<keyword evidence="2" id="KW-0479">Metal-binding</keyword>
<dbReference type="Gene3D" id="3.10.170.10">
    <property type="match status" value="1"/>
</dbReference>
<sequence>MNLKNIGVKMGAYLSEAYGSDFPYPPTQIRSYTGEELNQLGYQALIYNNEDEKEIYSKIHGIVETIKEFYWTTFQLVGVDGEGAIPPFFVHYPEKNAYYALKKLKHFVFNNEFASQPDVVCHEMTHAMIENHNLLGNQGEAGALNEAIADIVAIAFKRKISGIDKGWEISTFRDLSTAPEKFKSVVNYNKDNDYGYVHDNSLIISHTFYLASTSLNYDSTHCDLLLGIWFKSMLDLKDKTFTGFKSKTLEANEEVFFQGGSIIINAIKKAWQKTSHLFPNA</sequence>
<dbReference type="InterPro" id="IPR027268">
    <property type="entry name" value="Peptidase_M4/M1_CTD_sf"/>
</dbReference>
<reference evidence="8 9" key="1">
    <citation type="journal article" date="2014" name="Mol. Biol. Evol.">
        <title>Massive expansion of Ubiquitination-related gene families within the Chlamydiae.</title>
        <authorList>
            <person name="Domman D."/>
            <person name="Collingro A."/>
            <person name="Lagkouvardos I."/>
            <person name="Gehre L."/>
            <person name="Weinmaier T."/>
            <person name="Rattei T."/>
            <person name="Subtil A."/>
            <person name="Horn M."/>
        </authorList>
    </citation>
    <scope>NUCLEOTIDE SEQUENCE [LARGE SCALE GENOMIC DNA]</scope>
    <source>
        <strain evidence="8 9">EI2</strain>
    </source>
</reference>
<dbReference type="EMBL" id="JSAN01000093">
    <property type="protein sequence ID" value="KIC71357.1"/>
    <property type="molecule type" value="Genomic_DNA"/>
</dbReference>
<keyword evidence="5 8" id="KW-0482">Metalloprotease</keyword>
<protein>
    <submittedName>
        <fullName evidence="8">Putative metalloprotease</fullName>
    </submittedName>
</protein>
<keyword evidence="4" id="KW-0862">Zinc</keyword>
<evidence type="ECO:0000256" key="4">
    <source>
        <dbReference type="ARBA" id="ARBA00022833"/>
    </source>
</evidence>
<evidence type="ECO:0000313" key="8">
    <source>
        <dbReference type="EMBL" id="KIC71357.1"/>
    </source>
</evidence>
<accession>A0A0C1JVS7</accession>
<dbReference type="PANTHER" id="PTHR33794">
    <property type="entry name" value="BACILLOLYSIN"/>
    <property type="match status" value="1"/>
</dbReference>
<gene>
    <name evidence="8" type="primary">cnp</name>
    <name evidence="8" type="ORF">DB44_DU00060</name>
</gene>
<feature type="domain" description="Peptidase M4" evidence="6">
    <location>
        <begin position="60"/>
        <end position="130"/>
    </location>
</feature>
<dbReference type="AlphaFoldDB" id="A0A0C1JVS7"/>
<keyword evidence="1 8" id="KW-0645">Protease</keyword>
<comment type="caution">
    <text evidence="8">The sequence shown here is derived from an EMBL/GenBank/DDBJ whole genome shotgun (WGS) entry which is preliminary data.</text>
</comment>
<name>A0A0C1JVS7_9BACT</name>
<dbReference type="Pfam" id="PF02868">
    <property type="entry name" value="Peptidase_M4_C"/>
    <property type="match status" value="1"/>
</dbReference>
<dbReference type="GO" id="GO:0006508">
    <property type="term" value="P:proteolysis"/>
    <property type="evidence" value="ECO:0007669"/>
    <property type="project" value="UniProtKB-KW"/>
</dbReference>
<evidence type="ECO:0000256" key="3">
    <source>
        <dbReference type="ARBA" id="ARBA00022801"/>
    </source>
</evidence>
<dbReference type="Proteomes" id="UP000031465">
    <property type="component" value="Unassembled WGS sequence"/>
</dbReference>
<dbReference type="InterPro" id="IPR013856">
    <property type="entry name" value="Peptidase_M4_domain"/>
</dbReference>
<proteinExistence type="predicted"/>
<evidence type="ECO:0000256" key="5">
    <source>
        <dbReference type="ARBA" id="ARBA00023049"/>
    </source>
</evidence>
<evidence type="ECO:0000259" key="7">
    <source>
        <dbReference type="Pfam" id="PF02868"/>
    </source>
</evidence>